<organism evidence="1 2">
    <name type="scientific">Fontibacter flavus</name>
    <dbReference type="NCBI Taxonomy" id="654838"/>
    <lineage>
        <taxon>Bacteria</taxon>
        <taxon>Pseudomonadati</taxon>
        <taxon>Bacteroidota</taxon>
        <taxon>Cytophagia</taxon>
        <taxon>Cytophagales</taxon>
        <taxon>Cyclobacteriaceae</taxon>
        <taxon>Fontibacter</taxon>
    </lineage>
</organism>
<dbReference type="Proteomes" id="UP001589797">
    <property type="component" value="Unassembled WGS sequence"/>
</dbReference>
<proteinExistence type="predicted"/>
<dbReference type="RefSeq" id="WP_382388781.1">
    <property type="nucleotide sequence ID" value="NZ_JBHLWI010000048.1"/>
</dbReference>
<evidence type="ECO:0008006" key="3">
    <source>
        <dbReference type="Google" id="ProtNLM"/>
    </source>
</evidence>
<accession>A0ABV6FWJ5</accession>
<protein>
    <recommendedName>
        <fullName evidence="3">C-terminal domain of CHU protein family protein</fullName>
    </recommendedName>
</protein>
<name>A0ABV6FWJ5_9BACT</name>
<reference evidence="1 2" key="1">
    <citation type="submission" date="2024-09" db="EMBL/GenBank/DDBJ databases">
        <authorList>
            <person name="Sun Q."/>
            <person name="Mori K."/>
        </authorList>
    </citation>
    <scope>NUCLEOTIDE SEQUENCE [LARGE SCALE GENOMIC DNA]</scope>
    <source>
        <strain evidence="1 2">CCM 7650</strain>
    </source>
</reference>
<evidence type="ECO:0000313" key="2">
    <source>
        <dbReference type="Proteomes" id="UP001589797"/>
    </source>
</evidence>
<sequence>MKQFLPYKLILPILLFGLAFSLVSIGAIFEDKKSDHQTLSETFSNEEFGIFGPDELCLYYGSIIGDFSGGGLDTDVFAWKIRREDGTLVTEREGGFPVFSYTFSEVGDYFIELSIRRGADQVFSDKRPLKINLGADLVIEDSYLICENGSVELTLINPASPDISNYFIEWKDSAGNIISSENTLVVDQPGVYTVDFYTTNDQNQIICPYSEITTVSFPQEYTVSASASQVCLGFNNISLNTSVPIPGDWFYQKEGSQDRVLLRDRSNTSFNVLDLDGPGDYELVFVADNSGNNFCKLEDSVSLRVLPQAEIELETITDSENCSLGNGEVVINLLSEVDRLQIIKADEIVENIFSLSPGDGPLVFSGLSSGVYSIRFTLGNCTRFLPFVIGLEEEPAEMQFEIVEIIDETCTDTGILDGKITVNLLNGPFTGRYRILSVNGIPFTEEELPGSSGVLNNVDEFELILRAGRYYLELIDENNCVVSTPQEFRILNKDQVSFTVPVILTICGEYEFSPQTDQNIRFELIYPNGDEVTKFTGDPFILDQGGDYIIRGFETDPDRGFCPREATFRVNVNEAVNYEPVLISEDCFGNKTYEAEVFGRDLSNLIITWYNEADQVVGNGRFLFPTTFGEFKLDVQVRNTEPCPNPPKTFMVNQPVFEIEVEITEAQFCYQSRYSILNVETDFDGADFFEWIFIDRNGNSFDLTQFDGDTEIRIEEYGFYEVVVYNAIGCEIGRELKEVVELIDVADFDIPEELVVCENYNLNLDTSLEIEFIVTFPSGEQMTVQRGILLYVDQEGEYVIESKALDGNDPLCRLIKRLNVTIVQPVTFEPELLSEDCDGNIVYTANVFGEDPELLDFYWYAPDGNLISQDQLLQPSVFGEFQLDVRRKGSVECPGSIKSILIEEPVISLDVTLDAEPTTICPDLGFTYIFLTSDLERVEGTIRWFYTDAQGNRFERDEFENKPDIVIQEIGLFEVEVYNQIGCLLGSAQVDIQVSVDESRPITEEEYIFCLSFGEAPEINPGEFSLYEWYLNDRLIHEGSTFSPTDAGDYALTVTSFEGCRYSTEFTVREVCELQLAYPTAIEPGNSQKNFRIYPNYLVDELSVWIYNKWGQLLFYCADSELFDKKQSCEWDGTFGGQNLPVGTYAVKIQYKNRNEEGYKSVFSSITVLD</sequence>
<comment type="caution">
    <text evidence="1">The sequence shown here is derived from an EMBL/GenBank/DDBJ whole genome shotgun (WGS) entry which is preliminary data.</text>
</comment>
<gene>
    <name evidence="1" type="ORF">ACFFIP_16350</name>
</gene>
<dbReference type="EMBL" id="JBHLWI010000048">
    <property type="protein sequence ID" value="MFC0264260.1"/>
    <property type="molecule type" value="Genomic_DNA"/>
</dbReference>
<keyword evidence="2" id="KW-1185">Reference proteome</keyword>
<evidence type="ECO:0000313" key="1">
    <source>
        <dbReference type="EMBL" id="MFC0264260.1"/>
    </source>
</evidence>